<accession>A0ABT2HVC2</accession>
<gene>
    <name evidence="8" type="ORF">M3D15_02780</name>
</gene>
<keyword evidence="3 6" id="KW-0812">Transmembrane</keyword>
<evidence type="ECO:0000256" key="5">
    <source>
        <dbReference type="ARBA" id="ARBA00023136"/>
    </source>
</evidence>
<evidence type="ECO:0000313" key="9">
    <source>
        <dbReference type="Proteomes" id="UP001525379"/>
    </source>
</evidence>
<keyword evidence="2" id="KW-1003">Cell membrane</keyword>
<feature type="transmembrane region" description="Helical" evidence="6">
    <location>
        <begin position="72"/>
        <end position="98"/>
    </location>
</feature>
<feature type="transmembrane region" description="Helical" evidence="6">
    <location>
        <begin position="254"/>
        <end position="273"/>
    </location>
</feature>
<comment type="caution">
    <text evidence="8">The sequence shown here is derived from an EMBL/GenBank/DDBJ whole genome shotgun (WGS) entry which is preliminary data.</text>
</comment>
<sequence length="287" mass="30712">MSAILAALFGLGVWLLVTPAPARATAETTSSLARLQHSIRGTLTRAGLERMPIGIVAVSALVLGLMIGGLTLGLTGVVVLALLATVAGTAAPILLIAWKAGQRRRAARLVWPDAVDHLVSGVRAGLALPEAISALGTSGPELLRSDFEHFAREYQRTGNLSASLDTLKDRLADPTADRMIETLRLAREVGGTELPSILRSLAVYLREEQAIRHEVEARQSWVMNAARLGVAAPWIVLALLATRPEAAEAYNAPGGVFLIIAGLAVTVLAYLIMRRIGRLRDDRRWFA</sequence>
<dbReference type="PANTHER" id="PTHR35007">
    <property type="entry name" value="INTEGRAL MEMBRANE PROTEIN-RELATED"/>
    <property type="match status" value="1"/>
</dbReference>
<dbReference type="PANTHER" id="PTHR35007:SF1">
    <property type="entry name" value="PILUS ASSEMBLY PROTEIN"/>
    <property type="match status" value="1"/>
</dbReference>
<evidence type="ECO:0000313" key="8">
    <source>
        <dbReference type="EMBL" id="MCT2042268.1"/>
    </source>
</evidence>
<dbReference type="RefSeq" id="WP_260103856.1">
    <property type="nucleotide sequence ID" value="NZ_JALXSQ010000006.1"/>
</dbReference>
<dbReference type="InterPro" id="IPR018076">
    <property type="entry name" value="T2SS_GspF_dom"/>
</dbReference>
<keyword evidence="9" id="KW-1185">Reference proteome</keyword>
<proteinExistence type="predicted"/>
<evidence type="ECO:0000259" key="7">
    <source>
        <dbReference type="Pfam" id="PF00482"/>
    </source>
</evidence>
<feature type="transmembrane region" description="Helical" evidence="6">
    <location>
        <begin position="221"/>
        <end position="242"/>
    </location>
</feature>
<dbReference type="EMBL" id="JALXSQ010000006">
    <property type="protein sequence ID" value="MCT2042268.1"/>
    <property type="molecule type" value="Genomic_DNA"/>
</dbReference>
<dbReference type="Pfam" id="PF00482">
    <property type="entry name" value="T2SSF"/>
    <property type="match status" value="1"/>
</dbReference>
<protein>
    <submittedName>
        <fullName evidence="8">Type II secretion system F family protein</fullName>
    </submittedName>
</protein>
<evidence type="ECO:0000256" key="6">
    <source>
        <dbReference type="SAM" id="Phobius"/>
    </source>
</evidence>
<keyword evidence="5 6" id="KW-0472">Membrane</keyword>
<evidence type="ECO:0000256" key="1">
    <source>
        <dbReference type="ARBA" id="ARBA00004651"/>
    </source>
</evidence>
<keyword evidence="4 6" id="KW-1133">Transmembrane helix</keyword>
<evidence type="ECO:0000256" key="2">
    <source>
        <dbReference type="ARBA" id="ARBA00022475"/>
    </source>
</evidence>
<dbReference type="Proteomes" id="UP001525379">
    <property type="component" value="Unassembled WGS sequence"/>
</dbReference>
<feature type="domain" description="Type II secretion system protein GspF" evidence="7">
    <location>
        <begin position="115"/>
        <end position="240"/>
    </location>
</feature>
<comment type="subcellular location">
    <subcellularLocation>
        <location evidence="1">Cell membrane</location>
        <topology evidence="1">Multi-pass membrane protein</topology>
    </subcellularLocation>
</comment>
<reference evidence="8 9" key="1">
    <citation type="submission" date="2022-04" db="EMBL/GenBank/DDBJ databases">
        <title>Human microbiome associated bacterial genomes.</title>
        <authorList>
            <person name="Sandstrom S."/>
            <person name="Salamzade R."/>
            <person name="Kalan L.R."/>
        </authorList>
    </citation>
    <scope>NUCLEOTIDE SEQUENCE [LARGE SCALE GENOMIC DNA]</scope>
    <source>
        <strain evidence="9">p3-SID1799</strain>
    </source>
</reference>
<evidence type="ECO:0000256" key="3">
    <source>
        <dbReference type="ARBA" id="ARBA00022692"/>
    </source>
</evidence>
<name>A0ABT2HVC2_9MICO</name>
<organism evidence="8 9">
    <name type="scientific">Pseudoclavibacter albus</name>
    <dbReference type="NCBI Taxonomy" id="272241"/>
    <lineage>
        <taxon>Bacteria</taxon>
        <taxon>Bacillati</taxon>
        <taxon>Actinomycetota</taxon>
        <taxon>Actinomycetes</taxon>
        <taxon>Micrococcales</taxon>
        <taxon>Microbacteriaceae</taxon>
        <taxon>Pseudoclavibacter</taxon>
    </lineage>
</organism>
<evidence type="ECO:0000256" key="4">
    <source>
        <dbReference type="ARBA" id="ARBA00022989"/>
    </source>
</evidence>